<name>A0ABS5VV84_9BACT</name>
<protein>
    <submittedName>
        <fullName evidence="3">Histidine kinase</fullName>
    </submittedName>
</protein>
<dbReference type="GO" id="GO:0016301">
    <property type="term" value="F:kinase activity"/>
    <property type="evidence" value="ECO:0007669"/>
    <property type="project" value="UniProtKB-KW"/>
</dbReference>
<feature type="transmembrane region" description="Helical" evidence="1">
    <location>
        <begin position="92"/>
        <end position="115"/>
    </location>
</feature>
<dbReference type="InterPro" id="IPR050640">
    <property type="entry name" value="Bact_2-comp_sensor_kinase"/>
</dbReference>
<feature type="transmembrane region" description="Helical" evidence="1">
    <location>
        <begin position="62"/>
        <end position="80"/>
    </location>
</feature>
<dbReference type="EMBL" id="JAHESD010000043">
    <property type="protein sequence ID" value="MBT1704963.1"/>
    <property type="molecule type" value="Genomic_DNA"/>
</dbReference>
<keyword evidence="3" id="KW-0418">Kinase</keyword>
<evidence type="ECO:0000256" key="1">
    <source>
        <dbReference type="SAM" id="Phobius"/>
    </source>
</evidence>
<dbReference type="PANTHER" id="PTHR34220">
    <property type="entry name" value="SENSOR HISTIDINE KINASE YPDA"/>
    <property type="match status" value="1"/>
</dbReference>
<feature type="transmembrane region" description="Helical" evidence="1">
    <location>
        <begin position="21"/>
        <end position="42"/>
    </location>
</feature>
<feature type="transmembrane region" description="Helical" evidence="1">
    <location>
        <begin position="127"/>
        <end position="152"/>
    </location>
</feature>
<keyword evidence="4" id="KW-1185">Reference proteome</keyword>
<keyword evidence="3" id="KW-0808">Transferase</keyword>
<gene>
    <name evidence="3" type="ORF">KK060_16840</name>
</gene>
<keyword evidence="1" id="KW-0812">Transmembrane</keyword>
<dbReference type="Proteomes" id="UP000772618">
    <property type="component" value="Unassembled WGS sequence"/>
</dbReference>
<dbReference type="Pfam" id="PF06580">
    <property type="entry name" value="His_kinase"/>
    <property type="match status" value="1"/>
</dbReference>
<evidence type="ECO:0000313" key="3">
    <source>
        <dbReference type="EMBL" id="MBT1704963.1"/>
    </source>
</evidence>
<keyword evidence="1" id="KW-1133">Transmembrane helix</keyword>
<evidence type="ECO:0000259" key="2">
    <source>
        <dbReference type="Pfam" id="PF06580"/>
    </source>
</evidence>
<proteinExistence type="predicted"/>
<dbReference type="RefSeq" id="WP_254154921.1">
    <property type="nucleotide sequence ID" value="NZ_JAHESD010000043.1"/>
</dbReference>
<dbReference type="PANTHER" id="PTHR34220:SF7">
    <property type="entry name" value="SENSOR HISTIDINE KINASE YPDA"/>
    <property type="match status" value="1"/>
</dbReference>
<organism evidence="3 4">
    <name type="scientific">Chryseosolibacter indicus</name>
    <dbReference type="NCBI Taxonomy" id="2782351"/>
    <lineage>
        <taxon>Bacteria</taxon>
        <taxon>Pseudomonadati</taxon>
        <taxon>Bacteroidota</taxon>
        <taxon>Cytophagia</taxon>
        <taxon>Cytophagales</taxon>
        <taxon>Chryseotaleaceae</taxon>
        <taxon>Chryseosolibacter</taxon>
    </lineage>
</organism>
<dbReference type="InterPro" id="IPR010559">
    <property type="entry name" value="Sig_transdc_His_kin_internal"/>
</dbReference>
<keyword evidence="1" id="KW-0472">Membrane</keyword>
<feature type="domain" description="Signal transduction histidine kinase internal region" evidence="2">
    <location>
        <begin position="173"/>
        <end position="247"/>
    </location>
</feature>
<reference evidence="3 4" key="1">
    <citation type="submission" date="2021-05" db="EMBL/GenBank/DDBJ databases">
        <title>A Polyphasic approach of four new species of the genus Ohtaekwangia: Ohtaekwangia histidinii sp. nov., Ohtaekwangia cretensis sp. nov., Ohtaekwangia indiensis sp. nov., Ohtaekwangia reichenbachii sp. nov. from diverse environment.</title>
        <authorList>
            <person name="Octaviana S."/>
        </authorList>
    </citation>
    <scope>NUCLEOTIDE SEQUENCE [LARGE SCALE GENOMIC DNA]</scope>
    <source>
        <strain evidence="3 4">PWU20</strain>
    </source>
</reference>
<comment type="caution">
    <text evidence="3">The sequence shown here is derived from an EMBL/GenBank/DDBJ whole genome shotgun (WGS) entry which is preliminary data.</text>
</comment>
<evidence type="ECO:0000313" key="4">
    <source>
        <dbReference type="Proteomes" id="UP000772618"/>
    </source>
</evidence>
<sequence length="358" mass="41765">MSKLPSAAFHKEIKRYFINNPLFRIIAPVIYGVLIYLLILLINNNVTQINDLFSSEEVYVCIGLSYIAFESIRFIIILTHKYLKSDFSLSRIIIQLLVTTGLTLLLVVTCLKIYFNTVYGFSISTTQLLIFTIIFIVTALLYNVLYFSNYYLQKENTIKINSEKQQQQVLEMEMMEFKNEINPDLLYESLESTIALMYRDIDQAEEYIDCLASTYRYVLTNRYQEVVTVSEEVNAARNIVRLLNEKYYGQIKFNPTFDENELDAVLVPGSLPIIIESMVRNTIVTRFEPFVINCYIEDDYLTVQAKLNERLILHETSTNAITRLQKSYTLYTDLPVIRVKAYDENYIKLPLIRIAEEV</sequence>
<accession>A0ABS5VV84</accession>